<keyword evidence="2" id="KW-1185">Reference proteome</keyword>
<reference evidence="1" key="1">
    <citation type="journal article" date="2021" name="Nat. Commun.">
        <title>Genetic determinants of endophytism in the Arabidopsis root mycobiome.</title>
        <authorList>
            <person name="Mesny F."/>
            <person name="Miyauchi S."/>
            <person name="Thiergart T."/>
            <person name="Pickel B."/>
            <person name="Atanasova L."/>
            <person name="Karlsson M."/>
            <person name="Huettel B."/>
            <person name="Barry K.W."/>
            <person name="Haridas S."/>
            <person name="Chen C."/>
            <person name="Bauer D."/>
            <person name="Andreopoulos W."/>
            <person name="Pangilinan J."/>
            <person name="LaButti K."/>
            <person name="Riley R."/>
            <person name="Lipzen A."/>
            <person name="Clum A."/>
            <person name="Drula E."/>
            <person name="Henrissat B."/>
            <person name="Kohler A."/>
            <person name="Grigoriev I.V."/>
            <person name="Martin F.M."/>
            <person name="Hacquard S."/>
        </authorList>
    </citation>
    <scope>NUCLEOTIDE SEQUENCE</scope>
    <source>
        <strain evidence="1">MPI-CAGE-CH-0230</strain>
    </source>
</reference>
<proteinExistence type="predicted"/>
<dbReference type="OrthoDB" id="5222260at2759"/>
<dbReference type="Proteomes" id="UP000756346">
    <property type="component" value="Unassembled WGS sequence"/>
</dbReference>
<evidence type="ECO:0000313" key="2">
    <source>
        <dbReference type="Proteomes" id="UP000756346"/>
    </source>
</evidence>
<comment type="caution">
    <text evidence="1">The sequence shown here is derived from an EMBL/GenBank/DDBJ whole genome shotgun (WGS) entry which is preliminary data.</text>
</comment>
<dbReference type="EMBL" id="JAGTJQ010000019">
    <property type="protein sequence ID" value="KAH7009276.1"/>
    <property type="molecule type" value="Genomic_DNA"/>
</dbReference>
<dbReference type="AlphaFoldDB" id="A0A9P8XPP8"/>
<name>A0A9P8XPP8_9PEZI</name>
<sequence length="369" mass="41837">MTPLPEMLSLRDYGRVIARTDTPSYFLYWSDDLQTVSYGDSFTISMGAFRQLSAYFIKLAEELCEELMLGLQVDVDLAKVKDDLVNTIDGFSFVSHLYNKLTHAYVQLFKQACVPASGLFDETSGIWKASAVLRYQRKAERLLESLAGCIHTIGGQTGRSPELFSLTYQNSALGERGLYIYNGSVMTLTRHHKAKRSTNREFNVARFLPLRVGRVVFRYLAYIRPFVTRLRQEPAFMQRSSAERIVSSPLLFTSDIDGLRPWDASKLSAIFRKATSICWDTCVTPQLYRQLVIGITEKQVAEIATPFNRYDDISPDASINAVFAWQSSHRPMQRANTYGLDGAFPTQLQPALLRIYEWASRAGLRVGNK</sequence>
<dbReference type="RefSeq" id="XP_046003937.1">
    <property type="nucleotide sequence ID" value="XM_046160714.1"/>
</dbReference>
<protein>
    <submittedName>
        <fullName evidence="1">Uncharacterized protein</fullName>
    </submittedName>
</protein>
<dbReference type="GeneID" id="70190260"/>
<organism evidence="1 2">
    <name type="scientific">Microdochium trichocladiopsis</name>
    <dbReference type="NCBI Taxonomy" id="1682393"/>
    <lineage>
        <taxon>Eukaryota</taxon>
        <taxon>Fungi</taxon>
        <taxon>Dikarya</taxon>
        <taxon>Ascomycota</taxon>
        <taxon>Pezizomycotina</taxon>
        <taxon>Sordariomycetes</taxon>
        <taxon>Xylariomycetidae</taxon>
        <taxon>Xylariales</taxon>
        <taxon>Microdochiaceae</taxon>
        <taxon>Microdochium</taxon>
    </lineage>
</organism>
<evidence type="ECO:0000313" key="1">
    <source>
        <dbReference type="EMBL" id="KAH7009276.1"/>
    </source>
</evidence>
<gene>
    <name evidence="1" type="ORF">B0I36DRAFT_378644</name>
</gene>
<accession>A0A9P8XPP8</accession>